<dbReference type="CDD" id="cd00754">
    <property type="entry name" value="Ubl_MoaD"/>
    <property type="match status" value="1"/>
</dbReference>
<dbReference type="NCBIfam" id="TIGR01682">
    <property type="entry name" value="moaD"/>
    <property type="match status" value="1"/>
</dbReference>
<proteinExistence type="predicted"/>
<dbReference type="EMBL" id="FNTI01000001">
    <property type="protein sequence ID" value="SED62508.1"/>
    <property type="molecule type" value="Genomic_DNA"/>
</dbReference>
<evidence type="ECO:0000313" key="2">
    <source>
        <dbReference type="Proteomes" id="UP000183208"/>
    </source>
</evidence>
<dbReference type="InterPro" id="IPR016155">
    <property type="entry name" value="Mopterin_synth/thiamin_S_b"/>
</dbReference>
<accession>A0A1M7BW94</accession>
<dbReference type="InterPro" id="IPR012675">
    <property type="entry name" value="Beta-grasp_dom_sf"/>
</dbReference>
<dbReference type="SUPFAM" id="SSF54285">
    <property type="entry name" value="MoaD/ThiS"/>
    <property type="match status" value="1"/>
</dbReference>
<gene>
    <name evidence="1" type="ORF">SAMN05444171_4630</name>
</gene>
<dbReference type="Proteomes" id="UP000183208">
    <property type="component" value="Unassembled WGS sequence"/>
</dbReference>
<dbReference type="InterPro" id="IPR003749">
    <property type="entry name" value="ThiS/MoaD-like"/>
</dbReference>
<name>A0A1M7BW94_9BRAD</name>
<dbReference type="Gene3D" id="3.10.20.30">
    <property type="match status" value="1"/>
</dbReference>
<sequence length="83" mass="9073">MKVKYFAWVRERIGVAEETVEPPASVRTVGDLIGWLSARGDTYAYAFETPRVIRAAIDHAHVKPDAAIAGAREIAFFPPMTGG</sequence>
<organism evidence="1 2">
    <name type="scientific">Bradyrhizobium lablabi</name>
    <dbReference type="NCBI Taxonomy" id="722472"/>
    <lineage>
        <taxon>Bacteria</taxon>
        <taxon>Pseudomonadati</taxon>
        <taxon>Pseudomonadota</taxon>
        <taxon>Alphaproteobacteria</taxon>
        <taxon>Hyphomicrobiales</taxon>
        <taxon>Nitrobacteraceae</taxon>
        <taxon>Bradyrhizobium</taxon>
    </lineage>
</organism>
<dbReference type="AlphaFoldDB" id="A0A1M7BW94"/>
<reference evidence="1 2" key="1">
    <citation type="submission" date="2016-10" db="EMBL/GenBank/DDBJ databases">
        <authorList>
            <person name="de Groot N.N."/>
        </authorList>
    </citation>
    <scope>NUCLEOTIDE SEQUENCE [LARGE SCALE GENOMIC DNA]</scope>
    <source>
        <strain evidence="1 2">GAS522</strain>
    </source>
</reference>
<evidence type="ECO:0000313" key="1">
    <source>
        <dbReference type="EMBL" id="SED62508.1"/>
    </source>
</evidence>
<dbReference type="Pfam" id="PF02597">
    <property type="entry name" value="ThiS"/>
    <property type="match status" value="1"/>
</dbReference>
<protein>
    <submittedName>
        <fullName evidence="1">Molybdopterin synthase subunit MoaD</fullName>
    </submittedName>
</protein>
<dbReference type="RefSeq" id="WP_027536992.1">
    <property type="nucleotide sequence ID" value="NZ_FNTI01000001.1"/>
</dbReference>
<dbReference type="OrthoDB" id="9800712at2"/>